<proteinExistence type="predicted"/>
<dbReference type="EMBL" id="HBGU01050973">
    <property type="protein sequence ID" value="CAD9494363.1"/>
    <property type="molecule type" value="Transcribed_RNA"/>
</dbReference>
<gene>
    <name evidence="2" type="ORF">CBRE1094_LOCUS27779</name>
    <name evidence="3" type="ORF">CBRE1094_LOCUS27780</name>
</gene>
<accession>A0A6U7HXI6</accession>
<feature type="region of interest" description="Disordered" evidence="1">
    <location>
        <begin position="53"/>
        <end position="74"/>
    </location>
</feature>
<organism evidence="3">
    <name type="scientific">Haptolina brevifila</name>
    <dbReference type="NCBI Taxonomy" id="156173"/>
    <lineage>
        <taxon>Eukaryota</taxon>
        <taxon>Haptista</taxon>
        <taxon>Haptophyta</taxon>
        <taxon>Prymnesiophyceae</taxon>
        <taxon>Prymnesiales</taxon>
        <taxon>Prymnesiaceae</taxon>
        <taxon>Haptolina</taxon>
    </lineage>
</organism>
<sequence>MNELTNRRIKETLDKEKHLRRAWEAHGRQQQIFPPSSEEFKQFAGLSHTLEDLCAEPSRTGKTEEKKPPSRRKQLVQLRNDIRGTLANMDKAIEHEENATTPPDPLLEEAKSMARERMKLPPHLRGAPLLNETLK</sequence>
<evidence type="ECO:0000313" key="3">
    <source>
        <dbReference type="EMBL" id="CAD9494366.1"/>
    </source>
</evidence>
<feature type="compositionally biased region" description="Basic and acidic residues" evidence="1">
    <location>
        <begin position="59"/>
        <end position="68"/>
    </location>
</feature>
<protein>
    <submittedName>
        <fullName evidence="3">Uncharacterized protein</fullName>
    </submittedName>
</protein>
<reference evidence="3" key="1">
    <citation type="submission" date="2021-01" db="EMBL/GenBank/DDBJ databases">
        <authorList>
            <person name="Corre E."/>
            <person name="Pelletier E."/>
            <person name="Niang G."/>
            <person name="Scheremetjew M."/>
            <person name="Finn R."/>
            <person name="Kale V."/>
            <person name="Holt S."/>
            <person name="Cochrane G."/>
            <person name="Meng A."/>
            <person name="Brown T."/>
            <person name="Cohen L."/>
        </authorList>
    </citation>
    <scope>NUCLEOTIDE SEQUENCE</scope>
    <source>
        <strain evidence="3">UTEX LB 985</strain>
    </source>
</reference>
<evidence type="ECO:0000313" key="2">
    <source>
        <dbReference type="EMBL" id="CAD9494363.1"/>
    </source>
</evidence>
<dbReference type="EMBL" id="HBGU01050974">
    <property type="protein sequence ID" value="CAD9494366.1"/>
    <property type="molecule type" value="Transcribed_RNA"/>
</dbReference>
<dbReference type="AlphaFoldDB" id="A0A6U7HXI6"/>
<name>A0A6U7HXI6_9EUKA</name>
<evidence type="ECO:0000256" key="1">
    <source>
        <dbReference type="SAM" id="MobiDB-lite"/>
    </source>
</evidence>